<dbReference type="AlphaFoldDB" id="A0A8J4DWE3"/>
<dbReference type="Proteomes" id="UP000612585">
    <property type="component" value="Unassembled WGS sequence"/>
</dbReference>
<proteinExistence type="predicted"/>
<dbReference type="GO" id="GO:0016810">
    <property type="term" value="F:hydrolase activity, acting on carbon-nitrogen (but not peptide) bonds"/>
    <property type="evidence" value="ECO:0007669"/>
    <property type="project" value="InterPro"/>
</dbReference>
<dbReference type="InterPro" id="IPR050248">
    <property type="entry name" value="Polysacc_deacetylase_ArnD"/>
</dbReference>
<reference evidence="3" key="1">
    <citation type="submission" date="2021-01" db="EMBL/GenBank/DDBJ databases">
        <title>Whole genome shotgun sequence of Virgisporangium aurantiacum NBRC 16421.</title>
        <authorList>
            <person name="Komaki H."/>
            <person name="Tamura T."/>
        </authorList>
    </citation>
    <scope>NUCLEOTIDE SEQUENCE</scope>
    <source>
        <strain evidence="3">NBRC 16421</strain>
    </source>
</reference>
<dbReference type="Gene3D" id="3.20.20.370">
    <property type="entry name" value="Glycoside hydrolase/deacetylase"/>
    <property type="match status" value="1"/>
</dbReference>
<dbReference type="CDD" id="cd10917">
    <property type="entry name" value="CE4_NodB_like_6s_7s"/>
    <property type="match status" value="1"/>
</dbReference>
<organism evidence="3 4">
    <name type="scientific">Virgisporangium aurantiacum</name>
    <dbReference type="NCBI Taxonomy" id="175570"/>
    <lineage>
        <taxon>Bacteria</taxon>
        <taxon>Bacillati</taxon>
        <taxon>Actinomycetota</taxon>
        <taxon>Actinomycetes</taxon>
        <taxon>Micromonosporales</taxon>
        <taxon>Micromonosporaceae</taxon>
        <taxon>Virgisporangium</taxon>
    </lineage>
</organism>
<dbReference type="PROSITE" id="PS51677">
    <property type="entry name" value="NODB"/>
    <property type="match status" value="1"/>
</dbReference>
<sequence>MTFRRLSLTQRRVGLGVLVGAAFALLLSPSNAGQLNGFSKHNAVARYAPDLPANRAVAPPVSDAGSTAAPANPAPTTSAGGGPGTPSPSASASGPVKQPQFTSTGALRRTGSDAVALTFDDGPDPVNTPLILDLLKQEGVKATFCLVGFRARDNPDLVRRIVAEGHTLCNHSWQHLLDLAKRPPAEIAQDLEHTNEVIRAAVPDAKIPYFRAPGGNFTKDLVRAAKQLGMTSIYWQVDPRDWEHKKEESATAHVDRLVHDIKRDTKPGAIVLSHDNKQPTTIEAYKILLPWLKQHFQLEPLPA</sequence>
<name>A0A8J4DWE3_9ACTN</name>
<dbReference type="EMBL" id="BOPG01000003">
    <property type="protein sequence ID" value="GIJ52779.1"/>
    <property type="molecule type" value="Genomic_DNA"/>
</dbReference>
<dbReference type="PANTHER" id="PTHR10587">
    <property type="entry name" value="GLYCOSYL TRANSFERASE-RELATED"/>
    <property type="match status" value="1"/>
</dbReference>
<evidence type="ECO:0000256" key="1">
    <source>
        <dbReference type="SAM" id="MobiDB-lite"/>
    </source>
</evidence>
<protein>
    <recommendedName>
        <fullName evidence="2">NodB homology domain-containing protein</fullName>
    </recommendedName>
</protein>
<dbReference type="Pfam" id="PF01522">
    <property type="entry name" value="Polysacc_deac_1"/>
    <property type="match status" value="1"/>
</dbReference>
<evidence type="ECO:0000259" key="2">
    <source>
        <dbReference type="PROSITE" id="PS51677"/>
    </source>
</evidence>
<gene>
    <name evidence="3" type="ORF">Vau01_002950</name>
</gene>
<keyword evidence="4" id="KW-1185">Reference proteome</keyword>
<accession>A0A8J4DWE3</accession>
<feature type="region of interest" description="Disordered" evidence="1">
    <location>
        <begin position="56"/>
        <end position="107"/>
    </location>
</feature>
<dbReference type="InterPro" id="IPR002509">
    <property type="entry name" value="NODB_dom"/>
</dbReference>
<dbReference type="GO" id="GO:0005975">
    <property type="term" value="P:carbohydrate metabolic process"/>
    <property type="evidence" value="ECO:0007669"/>
    <property type="project" value="InterPro"/>
</dbReference>
<dbReference type="InterPro" id="IPR011330">
    <property type="entry name" value="Glyco_hydro/deAcase_b/a-brl"/>
</dbReference>
<feature type="domain" description="NodB homology" evidence="2">
    <location>
        <begin position="113"/>
        <end position="301"/>
    </location>
</feature>
<feature type="compositionally biased region" description="Low complexity" evidence="1">
    <location>
        <begin position="64"/>
        <end position="78"/>
    </location>
</feature>
<evidence type="ECO:0000313" key="3">
    <source>
        <dbReference type="EMBL" id="GIJ52779.1"/>
    </source>
</evidence>
<evidence type="ECO:0000313" key="4">
    <source>
        <dbReference type="Proteomes" id="UP000612585"/>
    </source>
</evidence>
<dbReference type="SUPFAM" id="SSF88713">
    <property type="entry name" value="Glycoside hydrolase/deacetylase"/>
    <property type="match status" value="1"/>
</dbReference>
<comment type="caution">
    <text evidence="3">The sequence shown here is derived from an EMBL/GenBank/DDBJ whole genome shotgun (WGS) entry which is preliminary data.</text>
</comment>